<dbReference type="PANTHER" id="PTHR30537">
    <property type="entry name" value="HTH-TYPE TRANSCRIPTIONAL REGULATOR"/>
    <property type="match status" value="1"/>
</dbReference>
<dbReference type="Proteomes" id="UP000076486">
    <property type="component" value="Unassembled WGS sequence"/>
</dbReference>
<evidence type="ECO:0000259" key="5">
    <source>
        <dbReference type="PROSITE" id="PS50931"/>
    </source>
</evidence>
<dbReference type="Gene3D" id="1.10.10.10">
    <property type="entry name" value="Winged helix-like DNA-binding domain superfamily/Winged helix DNA-binding domain"/>
    <property type="match status" value="1"/>
</dbReference>
<dbReference type="FunFam" id="1.10.10.10:FF:000001">
    <property type="entry name" value="LysR family transcriptional regulator"/>
    <property type="match status" value="1"/>
</dbReference>
<keyword evidence="4" id="KW-0804">Transcription</keyword>
<evidence type="ECO:0000256" key="3">
    <source>
        <dbReference type="ARBA" id="ARBA00023125"/>
    </source>
</evidence>
<dbReference type="Gene3D" id="3.40.190.10">
    <property type="entry name" value="Periplasmic binding protein-like II"/>
    <property type="match status" value="2"/>
</dbReference>
<proteinExistence type="inferred from homology"/>
<dbReference type="PANTHER" id="PTHR30537:SF26">
    <property type="entry name" value="GLYCINE CLEAVAGE SYSTEM TRANSCRIPTIONAL ACTIVATOR"/>
    <property type="match status" value="1"/>
</dbReference>
<dbReference type="PROSITE" id="PS50931">
    <property type="entry name" value="HTH_LYSR"/>
    <property type="match status" value="1"/>
</dbReference>
<sequence length="300" mass="33622">MKTPPLKGLWYFKTAAQLGSFKQAAEALFVTQAAVSQQIRILEQQLGCTLFERQTRKVSLTQQGQALLPYLHTAFGQIETGLSALKSDPNPSTINLSVLPSFATCWLLPRLTSFNNALPNYQLRIDPTEQLADFNREDIDIGIRFGLGDYPGLKSELIAQDELVIAYRPGVINPRKPLRPQLAQLNFIYDEGRDNEVAWQNLSTQLGLQGHTLSNLKIDNAALVQQATVAGQGFSLLRKRMVAQSVELGQLEIHPEFAWLCEYGYHLVAPESHFAWPKVQSFREWIVSELNGMALNKSEV</sequence>
<evidence type="ECO:0000256" key="1">
    <source>
        <dbReference type="ARBA" id="ARBA00009437"/>
    </source>
</evidence>
<dbReference type="EMBL" id="AUYC01000030">
    <property type="protein sequence ID" value="KZN62900.1"/>
    <property type="molecule type" value="Genomic_DNA"/>
</dbReference>
<dbReference type="CDD" id="cd08432">
    <property type="entry name" value="PBP2_GcdR_TrpI_HvrB_AmpR_like"/>
    <property type="match status" value="1"/>
</dbReference>
<accession>A0A167KJN7</accession>
<dbReference type="InterPro" id="IPR005119">
    <property type="entry name" value="LysR_subst-bd"/>
</dbReference>
<dbReference type="RefSeq" id="WP_063368285.1">
    <property type="nucleotide sequence ID" value="NZ_AUYC01000030.1"/>
</dbReference>
<reference evidence="6 7" key="1">
    <citation type="submission" date="2013-07" db="EMBL/GenBank/DDBJ databases">
        <title>Comparative Genomic and Metabolomic Analysis of Twelve Strains of Pseudoalteromonas luteoviolacea.</title>
        <authorList>
            <person name="Vynne N.G."/>
            <person name="Mansson M."/>
            <person name="Gram L."/>
        </authorList>
    </citation>
    <scope>NUCLEOTIDE SEQUENCE [LARGE SCALE GENOMIC DNA]</scope>
    <source>
        <strain evidence="6 7">CPMOR-1</strain>
    </source>
</reference>
<keyword evidence="2" id="KW-0805">Transcription regulation</keyword>
<keyword evidence="3" id="KW-0238">DNA-binding</keyword>
<name>A0A167KJN7_9GAMM</name>
<dbReference type="PATRIC" id="fig|1365248.3.peg.2753"/>
<gene>
    <name evidence="6" type="ORF">N473_18465</name>
</gene>
<dbReference type="SUPFAM" id="SSF53850">
    <property type="entry name" value="Periplasmic binding protein-like II"/>
    <property type="match status" value="1"/>
</dbReference>
<feature type="domain" description="HTH lysR-type" evidence="5">
    <location>
        <begin position="4"/>
        <end position="61"/>
    </location>
</feature>
<evidence type="ECO:0000256" key="4">
    <source>
        <dbReference type="ARBA" id="ARBA00023163"/>
    </source>
</evidence>
<dbReference type="PRINTS" id="PR00039">
    <property type="entry name" value="HTHLYSR"/>
</dbReference>
<dbReference type="Pfam" id="PF03466">
    <property type="entry name" value="LysR_substrate"/>
    <property type="match status" value="1"/>
</dbReference>
<dbReference type="AlphaFoldDB" id="A0A167KJN7"/>
<evidence type="ECO:0000313" key="7">
    <source>
        <dbReference type="Proteomes" id="UP000076486"/>
    </source>
</evidence>
<protein>
    <submittedName>
        <fullName evidence="6">LysR family transcriptional regulator</fullName>
    </submittedName>
</protein>
<evidence type="ECO:0000313" key="6">
    <source>
        <dbReference type="EMBL" id="KZN62900.1"/>
    </source>
</evidence>
<dbReference type="InterPro" id="IPR036388">
    <property type="entry name" value="WH-like_DNA-bd_sf"/>
</dbReference>
<dbReference type="InterPro" id="IPR000847">
    <property type="entry name" value="LysR_HTH_N"/>
</dbReference>
<organism evidence="6 7">
    <name type="scientific">Pseudoalteromonas luteoviolacea CPMOR-1</name>
    <dbReference type="NCBI Taxonomy" id="1365248"/>
    <lineage>
        <taxon>Bacteria</taxon>
        <taxon>Pseudomonadati</taxon>
        <taxon>Pseudomonadota</taxon>
        <taxon>Gammaproteobacteria</taxon>
        <taxon>Alteromonadales</taxon>
        <taxon>Pseudoalteromonadaceae</taxon>
        <taxon>Pseudoalteromonas</taxon>
    </lineage>
</organism>
<evidence type="ECO:0000256" key="2">
    <source>
        <dbReference type="ARBA" id="ARBA00023015"/>
    </source>
</evidence>
<dbReference type="InterPro" id="IPR058163">
    <property type="entry name" value="LysR-type_TF_proteobact-type"/>
</dbReference>
<dbReference type="GO" id="GO:0003700">
    <property type="term" value="F:DNA-binding transcription factor activity"/>
    <property type="evidence" value="ECO:0007669"/>
    <property type="project" value="InterPro"/>
</dbReference>
<dbReference type="GO" id="GO:0006351">
    <property type="term" value="P:DNA-templated transcription"/>
    <property type="evidence" value="ECO:0007669"/>
    <property type="project" value="TreeGrafter"/>
</dbReference>
<comment type="similarity">
    <text evidence="1">Belongs to the LysR transcriptional regulatory family.</text>
</comment>
<dbReference type="SUPFAM" id="SSF46785">
    <property type="entry name" value="Winged helix' DNA-binding domain"/>
    <property type="match status" value="1"/>
</dbReference>
<dbReference type="InterPro" id="IPR036390">
    <property type="entry name" value="WH_DNA-bd_sf"/>
</dbReference>
<dbReference type="GO" id="GO:0043565">
    <property type="term" value="F:sequence-specific DNA binding"/>
    <property type="evidence" value="ECO:0007669"/>
    <property type="project" value="TreeGrafter"/>
</dbReference>
<dbReference type="Pfam" id="PF00126">
    <property type="entry name" value="HTH_1"/>
    <property type="match status" value="1"/>
</dbReference>
<comment type="caution">
    <text evidence="6">The sequence shown here is derived from an EMBL/GenBank/DDBJ whole genome shotgun (WGS) entry which is preliminary data.</text>
</comment>